<name>A0A7V6DNN4_9BACT</name>
<dbReference type="Pfam" id="PF00582">
    <property type="entry name" value="Usp"/>
    <property type="match status" value="2"/>
</dbReference>
<evidence type="ECO:0000256" key="1">
    <source>
        <dbReference type="ARBA" id="ARBA00008791"/>
    </source>
</evidence>
<reference evidence="3" key="1">
    <citation type="journal article" date="2020" name="mSystems">
        <title>Genome- and Community-Level Interaction Insights into Carbon Utilization and Element Cycling Functions of Hydrothermarchaeota in Hydrothermal Sediment.</title>
        <authorList>
            <person name="Zhou Z."/>
            <person name="Liu Y."/>
            <person name="Xu W."/>
            <person name="Pan J."/>
            <person name="Luo Z.H."/>
            <person name="Li M."/>
        </authorList>
    </citation>
    <scope>NUCLEOTIDE SEQUENCE [LARGE SCALE GENOMIC DNA]</scope>
    <source>
        <strain evidence="3">SpSt-767</strain>
    </source>
</reference>
<sequence length="291" mass="31328">MEPTLPCPFPLEKILVCTDDSPASQGAVKAAFDLARACGSRIFLLYALEFLPYVEYSQPDALGITPAISQEFWELREQAAREHLEQRKQEAVQQGLDVETRFQTGSPVYGEILAAADDIHPQLIIMGRRGKSGLERLLVGSVTARVIGSTPHKVMVVPRNAVLSLNKILVACDGSPASHEAFQAALEVARRTGGQLTAVTASYGELDPKQAKTIIRKLAAEAKRQDIPLIPLTPGGRPEAAIIQVATAKEADLIIMGSRGQTGLKRLFMGSVAERVIGQATCPVLVVKSAR</sequence>
<dbReference type="InterPro" id="IPR006016">
    <property type="entry name" value="UspA"/>
</dbReference>
<dbReference type="PRINTS" id="PR01438">
    <property type="entry name" value="UNVRSLSTRESS"/>
</dbReference>
<dbReference type="CDD" id="cd00293">
    <property type="entry name" value="USP-like"/>
    <property type="match status" value="2"/>
</dbReference>
<protein>
    <submittedName>
        <fullName evidence="3">Universal stress protein</fullName>
    </submittedName>
</protein>
<comment type="caution">
    <text evidence="3">The sequence shown here is derived from an EMBL/GenBank/DDBJ whole genome shotgun (WGS) entry which is preliminary data.</text>
</comment>
<accession>A0A7V6DNN4</accession>
<dbReference type="InterPro" id="IPR014729">
    <property type="entry name" value="Rossmann-like_a/b/a_fold"/>
</dbReference>
<evidence type="ECO:0000313" key="3">
    <source>
        <dbReference type="EMBL" id="HHS28236.1"/>
    </source>
</evidence>
<dbReference type="InterPro" id="IPR006015">
    <property type="entry name" value="Universal_stress_UspA"/>
</dbReference>
<dbReference type="PANTHER" id="PTHR46268">
    <property type="entry name" value="STRESS RESPONSE PROTEIN NHAX"/>
    <property type="match status" value="1"/>
</dbReference>
<evidence type="ECO:0000259" key="2">
    <source>
        <dbReference type="Pfam" id="PF00582"/>
    </source>
</evidence>
<gene>
    <name evidence="3" type="ORF">ENV52_00840</name>
</gene>
<dbReference type="Gene3D" id="3.40.50.620">
    <property type="entry name" value="HUPs"/>
    <property type="match status" value="2"/>
</dbReference>
<dbReference type="EMBL" id="DTGR01000019">
    <property type="protein sequence ID" value="HHS28236.1"/>
    <property type="molecule type" value="Genomic_DNA"/>
</dbReference>
<comment type="similarity">
    <text evidence="1">Belongs to the universal stress protein A family.</text>
</comment>
<dbReference type="SUPFAM" id="SSF52402">
    <property type="entry name" value="Adenine nucleotide alpha hydrolases-like"/>
    <property type="match status" value="2"/>
</dbReference>
<feature type="domain" description="UspA" evidence="2">
    <location>
        <begin position="166"/>
        <end position="288"/>
    </location>
</feature>
<dbReference type="AlphaFoldDB" id="A0A7V6DNN4"/>
<feature type="domain" description="UspA" evidence="2">
    <location>
        <begin position="12"/>
        <end position="158"/>
    </location>
</feature>
<organism evidence="3">
    <name type="scientific">Desulfobacca acetoxidans</name>
    <dbReference type="NCBI Taxonomy" id="60893"/>
    <lineage>
        <taxon>Bacteria</taxon>
        <taxon>Pseudomonadati</taxon>
        <taxon>Thermodesulfobacteriota</taxon>
        <taxon>Desulfobaccia</taxon>
        <taxon>Desulfobaccales</taxon>
        <taxon>Desulfobaccaceae</taxon>
        <taxon>Desulfobacca</taxon>
    </lineage>
</organism>
<dbReference type="PANTHER" id="PTHR46268:SF6">
    <property type="entry name" value="UNIVERSAL STRESS PROTEIN UP12"/>
    <property type="match status" value="1"/>
</dbReference>
<proteinExistence type="inferred from homology"/>